<dbReference type="PROSITE" id="PS50895">
    <property type="entry name" value="SURF1"/>
    <property type="match status" value="1"/>
</dbReference>
<dbReference type="InterPro" id="IPR002994">
    <property type="entry name" value="Surf1/Shy1"/>
</dbReference>
<comment type="similarity">
    <text evidence="2 6">Belongs to the SURF1 family.</text>
</comment>
<dbReference type="InterPro" id="IPR045214">
    <property type="entry name" value="Surf1/Surf4"/>
</dbReference>
<evidence type="ECO:0000256" key="4">
    <source>
        <dbReference type="ARBA" id="ARBA00022989"/>
    </source>
</evidence>
<comment type="caution">
    <text evidence="7">The sequence shown here is derived from an EMBL/GenBank/DDBJ whole genome shotgun (WGS) entry which is preliminary data.</text>
</comment>
<accession>A0A2A7V064</accession>
<dbReference type="GO" id="GO:0005886">
    <property type="term" value="C:plasma membrane"/>
    <property type="evidence" value="ECO:0007669"/>
    <property type="project" value="UniProtKB-SubCell"/>
</dbReference>
<dbReference type="PANTHER" id="PTHR23427">
    <property type="entry name" value="SURFEIT LOCUS PROTEIN"/>
    <property type="match status" value="1"/>
</dbReference>
<evidence type="ECO:0000313" key="7">
    <source>
        <dbReference type="EMBL" id="PEH90942.1"/>
    </source>
</evidence>
<dbReference type="GeneID" id="80800506"/>
<sequence>MALTARLGWWQLDRAAQKEAMQAAIALQSAQPVLRNADWPALRAAADDAGEPSTWLHRPVQLTGRWQAAHTVYLDNRQMQGRPGFYVLTPLLLEGGGAVVVQRGWVPRNFQDRTALPPMATPEGLVQVQGRIAAAPSQLYALGAEPAAARFARIRQNLDLPAYAQQTGLALPPWSVVQTGAASEGLLRQWPEPDAGVSKHYGYAFQWFGLCALVALLYLWFQILRPLRRASFDAAHAP</sequence>
<evidence type="ECO:0000256" key="6">
    <source>
        <dbReference type="RuleBase" id="RU363076"/>
    </source>
</evidence>
<dbReference type="OrthoDB" id="9789940at2"/>
<evidence type="ECO:0000256" key="5">
    <source>
        <dbReference type="ARBA" id="ARBA00023136"/>
    </source>
</evidence>
<dbReference type="CDD" id="cd06662">
    <property type="entry name" value="SURF1"/>
    <property type="match status" value="1"/>
</dbReference>
<comment type="subcellular location">
    <subcellularLocation>
        <location evidence="6">Cell membrane</location>
        <topology evidence="6">Multi-pass membrane protein</topology>
    </subcellularLocation>
    <subcellularLocation>
        <location evidence="1">Membrane</location>
    </subcellularLocation>
</comment>
<evidence type="ECO:0000313" key="8">
    <source>
        <dbReference type="Proteomes" id="UP000220246"/>
    </source>
</evidence>
<dbReference type="Proteomes" id="UP000220246">
    <property type="component" value="Unassembled WGS sequence"/>
</dbReference>
<dbReference type="PANTHER" id="PTHR23427:SF2">
    <property type="entry name" value="SURFEIT LOCUS PROTEIN 1"/>
    <property type="match status" value="1"/>
</dbReference>
<keyword evidence="6" id="KW-1003">Cell membrane</keyword>
<evidence type="ECO:0000256" key="2">
    <source>
        <dbReference type="ARBA" id="ARBA00007165"/>
    </source>
</evidence>
<keyword evidence="5 6" id="KW-0472">Membrane</keyword>
<evidence type="ECO:0000256" key="1">
    <source>
        <dbReference type="ARBA" id="ARBA00004370"/>
    </source>
</evidence>
<dbReference type="AlphaFoldDB" id="A0A2A7V064"/>
<organism evidence="7 8">
    <name type="scientific">Comamonas terrigena</name>
    <dbReference type="NCBI Taxonomy" id="32013"/>
    <lineage>
        <taxon>Bacteria</taxon>
        <taxon>Pseudomonadati</taxon>
        <taxon>Pseudomonadota</taxon>
        <taxon>Betaproteobacteria</taxon>
        <taxon>Burkholderiales</taxon>
        <taxon>Comamonadaceae</taxon>
        <taxon>Comamonas</taxon>
    </lineage>
</organism>
<feature type="transmembrane region" description="Helical" evidence="6">
    <location>
        <begin position="201"/>
        <end position="221"/>
    </location>
</feature>
<keyword evidence="8" id="KW-1185">Reference proteome</keyword>
<dbReference type="Pfam" id="PF02104">
    <property type="entry name" value="SURF1"/>
    <property type="match status" value="1"/>
</dbReference>
<reference evidence="8" key="1">
    <citation type="submission" date="2017-09" db="EMBL/GenBank/DDBJ databases">
        <title>FDA dAtabase for Regulatory Grade micrObial Sequences (FDA-ARGOS): Supporting development and validation of Infectious Disease Dx tests.</title>
        <authorList>
            <person name="Minogue T."/>
            <person name="Wolcott M."/>
            <person name="Wasieloski L."/>
            <person name="Aguilar W."/>
            <person name="Moore D."/>
            <person name="Tallon L."/>
            <person name="Sadzewicz L."/>
            <person name="Ott S."/>
            <person name="Zhao X."/>
            <person name="Nagaraj S."/>
            <person name="Vavikolanu K."/>
            <person name="Aluvathingal J."/>
            <person name="Nadendla S."/>
            <person name="Sichtig H."/>
        </authorList>
    </citation>
    <scope>NUCLEOTIDE SEQUENCE [LARGE SCALE GENOMIC DNA]</scope>
    <source>
        <strain evidence="8">FDAARGOS_394</strain>
    </source>
</reference>
<name>A0A2A7V064_COMTR</name>
<dbReference type="RefSeq" id="WP_066539836.1">
    <property type="nucleotide sequence ID" value="NZ_PDEA01000001.1"/>
</dbReference>
<proteinExistence type="inferred from homology"/>
<gene>
    <name evidence="7" type="ORF">CRM82_07830</name>
</gene>
<evidence type="ECO:0000256" key="3">
    <source>
        <dbReference type="ARBA" id="ARBA00022692"/>
    </source>
</evidence>
<comment type="caution">
    <text evidence="6">Lacks conserved residue(s) required for the propagation of feature annotation.</text>
</comment>
<keyword evidence="3 6" id="KW-0812">Transmembrane</keyword>
<dbReference type="EMBL" id="PDEA01000001">
    <property type="protein sequence ID" value="PEH90942.1"/>
    <property type="molecule type" value="Genomic_DNA"/>
</dbReference>
<keyword evidence="4 6" id="KW-1133">Transmembrane helix</keyword>
<protein>
    <recommendedName>
        <fullName evidence="6">SURF1-like protein</fullName>
    </recommendedName>
</protein>
<dbReference type="STRING" id="1219032.GCA_001515545_03034"/>